<dbReference type="EMBL" id="PDWK01000001">
    <property type="protein sequence ID" value="KAF1690927.1"/>
    <property type="molecule type" value="Genomic_DNA"/>
</dbReference>
<dbReference type="RefSeq" id="WP_162123054.1">
    <property type="nucleotide sequence ID" value="NZ_PDWK01000001.1"/>
</dbReference>
<dbReference type="Proteomes" id="UP000717981">
    <property type="component" value="Unassembled WGS sequence"/>
</dbReference>
<accession>A0A921TGT9</accession>
<proteinExistence type="predicted"/>
<comment type="caution">
    <text evidence="1">The sequence shown here is derived from an EMBL/GenBank/DDBJ whole genome shotgun (WGS) entry which is preliminary data.</text>
</comment>
<evidence type="ECO:0000313" key="2">
    <source>
        <dbReference type="Proteomes" id="UP000717981"/>
    </source>
</evidence>
<reference evidence="1" key="1">
    <citation type="submission" date="2017-10" db="EMBL/GenBank/DDBJ databases">
        <title>Whole genome sequencing of members of genus Pseudoxanthomonas.</title>
        <authorList>
            <person name="Kumar S."/>
            <person name="Bansal K."/>
            <person name="Kaur A."/>
            <person name="Patil P."/>
            <person name="Sharma S."/>
            <person name="Patil P.B."/>
        </authorList>
    </citation>
    <scope>NUCLEOTIDE SEQUENCE</scope>
    <source>
        <strain evidence="1">DSM 22914</strain>
    </source>
</reference>
<sequence>MQSVIELADLSAEQQLCLETAVRCAGLTEVQPHLWTGTLARAGSARRGFVYRATVEPLIDRGLLRHALVGILPTDAGIELVDCGRVARAVAEGRA</sequence>
<protein>
    <submittedName>
        <fullName evidence="1">Uncharacterized protein</fullName>
    </submittedName>
</protein>
<gene>
    <name evidence="1" type="ORF">CR938_00160</name>
</gene>
<keyword evidence="2" id="KW-1185">Reference proteome</keyword>
<dbReference type="AlphaFoldDB" id="A0A921TGT9"/>
<evidence type="ECO:0000313" key="1">
    <source>
        <dbReference type="EMBL" id="KAF1690927.1"/>
    </source>
</evidence>
<name>A0A921TGT9_9GAMM</name>
<dbReference type="OrthoDB" id="10006895at2"/>
<organism evidence="1 2">
    <name type="scientific">Pseudoxanthomonas taiwanensis</name>
    <dbReference type="NCBI Taxonomy" id="176598"/>
    <lineage>
        <taxon>Bacteria</taxon>
        <taxon>Pseudomonadati</taxon>
        <taxon>Pseudomonadota</taxon>
        <taxon>Gammaproteobacteria</taxon>
        <taxon>Lysobacterales</taxon>
        <taxon>Lysobacteraceae</taxon>
        <taxon>Pseudoxanthomonas</taxon>
    </lineage>
</organism>